<evidence type="ECO:0000259" key="2">
    <source>
        <dbReference type="Pfam" id="PF01464"/>
    </source>
</evidence>
<dbReference type="Pfam" id="PF01464">
    <property type="entry name" value="SLT"/>
    <property type="match status" value="1"/>
</dbReference>
<dbReference type="SUPFAM" id="SSF53955">
    <property type="entry name" value="Lysozyme-like"/>
    <property type="match status" value="1"/>
</dbReference>
<sequence length="318" mass="34942">MSGNDGWVERSSAGRGRNSRGGAVSLSELSAQKTRRNFLRGALYTVGGAIALKFLGKGGNGQQAEGAKLSSGVSSVQVDTIQKDSNIKSEAVSDAEILRKAYQYSHSSDLGGEINAARARMKNLTSDVFGKVGKLEGKIRAYAKGLPPAVCELLIGLVIQESSGDPKRDSYDDSGRIVARGLVQITDDKAKDLNIAITNDEFDPRYDVDVVLPKVVKDLENAYLQFGDWGLAIWQWHRGVHGLQELVRTYIADNFEGEGGVSKNQLAGKLKQYNIDSHKILSYKKIRDSLRNDPRQDNDDEFLYNIATASLEYKNRRV</sequence>
<evidence type="ECO:0000313" key="4">
    <source>
        <dbReference type="Proteomes" id="UP000179102"/>
    </source>
</evidence>
<name>A0A1F5G5E7_9BACT</name>
<dbReference type="EMBL" id="MFAZ01000024">
    <property type="protein sequence ID" value="OGD87034.1"/>
    <property type="molecule type" value="Genomic_DNA"/>
</dbReference>
<feature type="region of interest" description="Disordered" evidence="1">
    <location>
        <begin position="1"/>
        <end position="27"/>
    </location>
</feature>
<dbReference type="Proteomes" id="UP000179102">
    <property type="component" value="Unassembled WGS sequence"/>
</dbReference>
<accession>A0A1F5G5E7</accession>
<dbReference type="Gene3D" id="1.10.530.10">
    <property type="match status" value="1"/>
</dbReference>
<proteinExistence type="predicted"/>
<organism evidence="3 4">
    <name type="scientific">Candidatus Curtissbacteria bacterium RIFCSPHIGHO2_01_FULL_41_11</name>
    <dbReference type="NCBI Taxonomy" id="1797711"/>
    <lineage>
        <taxon>Bacteria</taxon>
        <taxon>Candidatus Curtissiibacteriota</taxon>
    </lineage>
</organism>
<reference evidence="3 4" key="1">
    <citation type="journal article" date="2016" name="Nat. Commun.">
        <title>Thousands of microbial genomes shed light on interconnected biogeochemical processes in an aquifer system.</title>
        <authorList>
            <person name="Anantharaman K."/>
            <person name="Brown C.T."/>
            <person name="Hug L.A."/>
            <person name="Sharon I."/>
            <person name="Castelle C.J."/>
            <person name="Probst A.J."/>
            <person name="Thomas B.C."/>
            <person name="Singh A."/>
            <person name="Wilkins M.J."/>
            <person name="Karaoz U."/>
            <person name="Brodie E.L."/>
            <person name="Williams K.H."/>
            <person name="Hubbard S.S."/>
            <person name="Banfield J.F."/>
        </authorList>
    </citation>
    <scope>NUCLEOTIDE SEQUENCE [LARGE SCALE GENOMIC DNA]</scope>
</reference>
<evidence type="ECO:0000313" key="3">
    <source>
        <dbReference type="EMBL" id="OGD87034.1"/>
    </source>
</evidence>
<dbReference type="InterPro" id="IPR023346">
    <property type="entry name" value="Lysozyme-like_dom_sf"/>
</dbReference>
<gene>
    <name evidence="3" type="ORF">A2870_01850</name>
</gene>
<feature type="domain" description="Transglycosylase SLT" evidence="2">
    <location>
        <begin position="152"/>
        <end position="235"/>
    </location>
</feature>
<feature type="compositionally biased region" description="Low complexity" evidence="1">
    <location>
        <begin position="10"/>
        <end position="25"/>
    </location>
</feature>
<dbReference type="InterPro" id="IPR008258">
    <property type="entry name" value="Transglycosylase_SLT_dom_1"/>
</dbReference>
<comment type="caution">
    <text evidence="3">The sequence shown here is derived from an EMBL/GenBank/DDBJ whole genome shotgun (WGS) entry which is preliminary data.</text>
</comment>
<protein>
    <recommendedName>
        <fullName evidence="2">Transglycosylase SLT domain-containing protein</fullName>
    </recommendedName>
</protein>
<dbReference type="AlphaFoldDB" id="A0A1F5G5E7"/>
<evidence type="ECO:0000256" key="1">
    <source>
        <dbReference type="SAM" id="MobiDB-lite"/>
    </source>
</evidence>